<protein>
    <submittedName>
        <fullName evidence="1">Uncharacterized protein</fullName>
    </submittedName>
</protein>
<gene>
    <name evidence="1" type="primary">104</name>
    <name evidence="1" type="ORF">SEA_SYLEON_104</name>
</gene>
<evidence type="ECO:0000313" key="2">
    <source>
        <dbReference type="Proteomes" id="UP000346466"/>
    </source>
</evidence>
<sequence length="79" mass="8537">MAIVLGVGNVDKITDPGHLEALRRLEMIAAYTLAVDDPDYEARDLNAMALSGAWATPAYQPSEIGSKAGKKLRAMYSKK</sequence>
<organism evidence="1 2">
    <name type="scientific">Gordonia phage Syleon</name>
    <dbReference type="NCBI Taxonomy" id="2653718"/>
    <lineage>
        <taxon>Viruses</taxon>
        <taxon>Duplodnaviria</taxon>
        <taxon>Heunggongvirae</taxon>
        <taxon>Uroviricota</taxon>
        <taxon>Caudoviricetes</taxon>
        <taxon>Deeyouvirinae</taxon>
        <taxon>Octobienvirus</taxon>
        <taxon>Octobienvirus syleon</taxon>
    </lineage>
</organism>
<dbReference type="EMBL" id="MN444870">
    <property type="protein sequence ID" value="QGH75828.1"/>
    <property type="molecule type" value="Genomic_DNA"/>
</dbReference>
<name>A0A5Q2WEN6_9CAUD</name>
<accession>A0A5Q2WEN6</accession>
<dbReference type="GeneID" id="70081328"/>
<dbReference type="KEGG" id="vg:70081328"/>
<dbReference type="RefSeq" id="YP_010246758.1">
    <property type="nucleotide sequence ID" value="NC_060137.1"/>
</dbReference>
<evidence type="ECO:0000313" key="1">
    <source>
        <dbReference type="EMBL" id="QGH75828.1"/>
    </source>
</evidence>
<keyword evidence="2" id="KW-1185">Reference proteome</keyword>
<reference evidence="1 2" key="1">
    <citation type="submission" date="2019-09" db="EMBL/GenBank/DDBJ databases">
        <authorList>
            <person name="Falcon-Lizardi N."/>
            <person name="Rios-Rosa Y."/>
            <person name="Rivera-Cruz A."/>
            <person name="Rivera-Espinal N.S."/>
            <person name="Rodriguez-Cotto F.E."/>
            <person name="Rosa-Flores A.N."/>
            <person name="Rubin M.R."/>
            <person name="Vazquez E."/>
            <person name="Molloy S.D."/>
            <person name="Garlena R.A."/>
            <person name="Russell D.A."/>
            <person name="Pope W.H."/>
            <person name="Jacobs-Sera D."/>
            <person name="Hatfull G.F."/>
        </authorList>
    </citation>
    <scope>NUCLEOTIDE SEQUENCE [LARGE SCALE GENOMIC DNA]</scope>
</reference>
<proteinExistence type="predicted"/>
<dbReference type="Proteomes" id="UP000346466">
    <property type="component" value="Segment"/>
</dbReference>